<reference evidence="2 3" key="1">
    <citation type="submission" date="2018-05" db="EMBL/GenBank/DDBJ databases">
        <title>Integrated omic analyses show evidence that a Ca. Accumulibacter phosphatis strain performs denitrification under micro-aerobic conditions.</title>
        <authorList>
            <person name="Camejo P.Y."/>
            <person name="Katherine M.D."/>
            <person name="Daniel N.R."/>
        </authorList>
    </citation>
    <scope>NUCLEOTIDE SEQUENCE [LARGE SCALE GENOMIC DNA]</scope>
    <source>
        <strain evidence="2">UW-LDO-IC</strain>
    </source>
</reference>
<dbReference type="InterPro" id="IPR002477">
    <property type="entry name" value="Peptidoglycan-bd-like"/>
</dbReference>
<gene>
    <name evidence="2" type="ORF">DVS81_02760</name>
</gene>
<dbReference type="Pfam" id="PF01471">
    <property type="entry name" value="PG_binding_1"/>
    <property type="match status" value="1"/>
</dbReference>
<organism evidence="2 3">
    <name type="scientific">Candidatus Accumulibacter meliphilus</name>
    <dbReference type="NCBI Taxonomy" id="2211374"/>
    <lineage>
        <taxon>Bacteria</taxon>
        <taxon>Pseudomonadati</taxon>
        <taxon>Pseudomonadota</taxon>
        <taxon>Betaproteobacteria</taxon>
        <taxon>Candidatus Accumulibacter</taxon>
    </lineage>
</organism>
<evidence type="ECO:0000313" key="3">
    <source>
        <dbReference type="Proteomes" id="UP000253831"/>
    </source>
</evidence>
<feature type="domain" description="Peptidoglycan binding-like" evidence="1">
    <location>
        <begin position="271"/>
        <end position="326"/>
    </location>
</feature>
<evidence type="ECO:0000313" key="2">
    <source>
        <dbReference type="EMBL" id="RDE52168.1"/>
    </source>
</evidence>
<dbReference type="EMBL" id="QPGA01000002">
    <property type="protein sequence ID" value="RDE52168.1"/>
    <property type="molecule type" value="Genomic_DNA"/>
</dbReference>
<dbReference type="Proteomes" id="UP000253831">
    <property type="component" value="Unassembled WGS sequence"/>
</dbReference>
<dbReference type="Gene3D" id="1.10.101.10">
    <property type="entry name" value="PGBD-like superfamily/PGBD"/>
    <property type="match status" value="1"/>
</dbReference>
<sequence>MSDLNPSPATGTATAEAANPFTAIARLLRLVRESLEGIKRQGQAPRWVRIARIRAYQKDGDHISRAVIPAVDQGLIYAVLYLAGLTLKARDLLTTADAATAAVEVGGEMLRTITTDDFNRSLSKVIGDDGAVNPLRAAGAVIEGVMDLADKVPEPEDLDQIDEELYALLCLKQLPLDEKGLGATTETHVDLATSGKLRLLAMALARPIAIRSLGKDKSGEQEVTFLGGRRLWPVAEAALPNRAEGRWGAGEDSETIYEFAFSGADSAAGLDIAEANGLLEKMGYVEPAVTDATVFDALLQRRLRRFQKVNGLTVNGQLDNPTLNRLMHLNVATTSLKWAKPFDAGALPEGFDDTRNDAG</sequence>
<protein>
    <submittedName>
        <fullName evidence="2">Peptidoglycan-binding protein</fullName>
    </submittedName>
</protein>
<name>A0A369XXT1_9PROT</name>
<dbReference type="InterPro" id="IPR036366">
    <property type="entry name" value="PGBDSf"/>
</dbReference>
<evidence type="ECO:0000259" key="1">
    <source>
        <dbReference type="Pfam" id="PF01471"/>
    </source>
</evidence>
<dbReference type="AlphaFoldDB" id="A0A369XXT1"/>
<comment type="caution">
    <text evidence="2">The sequence shown here is derived from an EMBL/GenBank/DDBJ whole genome shotgun (WGS) entry which is preliminary data.</text>
</comment>
<proteinExistence type="predicted"/>
<dbReference type="InterPro" id="IPR036365">
    <property type="entry name" value="PGBD-like_sf"/>
</dbReference>
<accession>A0A369XXT1</accession>
<dbReference type="SUPFAM" id="SSF47090">
    <property type="entry name" value="PGBD-like"/>
    <property type="match status" value="1"/>
</dbReference>